<dbReference type="PROSITE" id="PS50234">
    <property type="entry name" value="VWFA"/>
    <property type="match status" value="1"/>
</dbReference>
<gene>
    <name evidence="3" type="ORF">ParKJ_22735</name>
</gene>
<evidence type="ECO:0000259" key="2">
    <source>
        <dbReference type="PROSITE" id="PS50234"/>
    </source>
</evidence>
<feature type="domain" description="VWFA" evidence="2">
    <location>
        <begin position="404"/>
        <end position="582"/>
    </location>
</feature>
<reference evidence="3" key="1">
    <citation type="submission" date="2022-08" db="EMBL/GenBank/DDBJ databases">
        <authorList>
            <person name="Kim S.-J."/>
        </authorList>
    </citation>
    <scope>NUCLEOTIDE SEQUENCE</scope>
    <source>
        <strain evidence="3">KJ</strain>
    </source>
</reference>
<dbReference type="Gene3D" id="3.40.50.410">
    <property type="entry name" value="von Willebrand factor, type A domain"/>
    <property type="match status" value="1"/>
</dbReference>
<feature type="compositionally biased region" description="Low complexity" evidence="1">
    <location>
        <begin position="262"/>
        <end position="273"/>
    </location>
</feature>
<evidence type="ECO:0000256" key="1">
    <source>
        <dbReference type="SAM" id="MobiDB-lite"/>
    </source>
</evidence>
<dbReference type="Proteomes" id="UP001246473">
    <property type="component" value="Unassembled WGS sequence"/>
</dbReference>
<dbReference type="EMBL" id="JANSLM010000008">
    <property type="protein sequence ID" value="MDT8840244.1"/>
    <property type="molecule type" value="Genomic_DNA"/>
</dbReference>
<sequence length="582" mass="62447">MRNLMLLARMLANRHNLEVEIDLKAANASTTRTKLTLPGIWVDAVLPTGDPQITELLEGVIDHLAAGHARHTDFDAYDACMKHAGPLKSSILGIFEDLRVERLAAEVYPGIARNLARTVELLVPMGFFGQVRNIGHARPAQALVEAMLCVGRALLLRGQDAPLKDLARAYDAWARTQCPTLWLHMTDIMQRAWSASSTGEVVMLVDQAMQLLGDLATGDTVARNATPAASSGSSSGVADDKDGGPDGQDSPASGNQGEDDAPAATEAPGEAAAQSPSDGTVTTQEQRFALSVLVQQNVRQADIGDMVGEALGGAVSALPADTRIAMKAPGTRKLPLPPTWIATAGRIRGRLGRDLEALLESRRDANRHVGLVGRRLQSNRLHRLAVLDGRVFRRRRVEDEINACVSLLIDVSGSMGVKSPAGFVPLEAAGGTLVALAEVLELHDIPFAAAVFNARVCTIKQFDESWKRVSHRAQSIPVLGGTTALAPALRSVLMGMADRDEARRLVVVVLDGRTPDMEQVAALYADAVEIDIEIATVLIAKAADRYVAPYAEMLRKFGRQPSLTHSMDTLAKTIIDEVRSLI</sequence>
<name>A0AAP5QDG7_9BURK</name>
<dbReference type="SMART" id="SM00327">
    <property type="entry name" value="VWA"/>
    <property type="match status" value="1"/>
</dbReference>
<evidence type="ECO:0000313" key="4">
    <source>
        <dbReference type="Proteomes" id="UP001246473"/>
    </source>
</evidence>
<dbReference type="RefSeq" id="WP_315697115.1">
    <property type="nucleotide sequence ID" value="NZ_JANSLM010000008.1"/>
</dbReference>
<accession>A0AAP5QDG7</accession>
<proteinExistence type="predicted"/>
<dbReference type="InterPro" id="IPR036465">
    <property type="entry name" value="vWFA_dom_sf"/>
</dbReference>
<protein>
    <recommendedName>
        <fullName evidence="2">VWFA domain-containing protein</fullName>
    </recommendedName>
</protein>
<feature type="compositionally biased region" description="Low complexity" evidence="1">
    <location>
        <begin position="228"/>
        <end position="237"/>
    </location>
</feature>
<dbReference type="InterPro" id="IPR002035">
    <property type="entry name" value="VWF_A"/>
</dbReference>
<comment type="caution">
    <text evidence="3">The sequence shown here is derived from an EMBL/GenBank/DDBJ whole genome shotgun (WGS) entry which is preliminary data.</text>
</comment>
<dbReference type="SUPFAM" id="SSF53300">
    <property type="entry name" value="vWA-like"/>
    <property type="match status" value="1"/>
</dbReference>
<organism evidence="3 4">
    <name type="scientific">Paraburkholderia fungorum</name>
    <dbReference type="NCBI Taxonomy" id="134537"/>
    <lineage>
        <taxon>Bacteria</taxon>
        <taxon>Pseudomonadati</taxon>
        <taxon>Pseudomonadota</taxon>
        <taxon>Betaproteobacteria</taxon>
        <taxon>Burkholderiales</taxon>
        <taxon>Burkholderiaceae</taxon>
        <taxon>Paraburkholderia</taxon>
    </lineage>
</organism>
<evidence type="ECO:0000313" key="3">
    <source>
        <dbReference type="EMBL" id="MDT8840244.1"/>
    </source>
</evidence>
<dbReference type="AlphaFoldDB" id="A0AAP5QDG7"/>
<feature type="region of interest" description="Disordered" evidence="1">
    <location>
        <begin position="224"/>
        <end position="283"/>
    </location>
</feature>
<feature type="compositionally biased region" description="Polar residues" evidence="1">
    <location>
        <begin position="274"/>
        <end position="283"/>
    </location>
</feature>